<reference evidence="3" key="1">
    <citation type="journal article" date="2014" name="Int. J. Syst. Evol. Microbiol.">
        <title>Complete genome of a new Firmicutes species belonging to the dominant human colonic microbiota ('Ruminococcus bicirculans') reveals two chromosomes and a selective capacity to utilize plant glucans.</title>
        <authorList>
            <consortium name="NISC Comparative Sequencing Program"/>
            <person name="Wegmann U."/>
            <person name="Louis P."/>
            <person name="Goesmann A."/>
            <person name="Henrissat B."/>
            <person name="Duncan S.H."/>
            <person name="Flint H.J."/>
        </authorList>
    </citation>
    <scope>NUCLEOTIDE SEQUENCE</scope>
    <source>
        <strain evidence="3">JCM 17590</strain>
    </source>
</reference>
<dbReference type="Proteomes" id="UP001415169">
    <property type="component" value="Unassembled WGS sequence"/>
</dbReference>
<feature type="transmembrane region" description="Helical" evidence="2">
    <location>
        <begin position="175"/>
        <end position="198"/>
    </location>
</feature>
<reference evidence="3" key="2">
    <citation type="submission" date="2023-12" db="EMBL/GenBank/DDBJ databases">
        <authorList>
            <person name="Sun Q."/>
            <person name="Inoue M."/>
        </authorList>
    </citation>
    <scope>NUCLEOTIDE SEQUENCE</scope>
    <source>
        <strain evidence="3">JCM 17590</strain>
    </source>
</reference>
<proteinExistence type="predicted"/>
<evidence type="ECO:0000313" key="4">
    <source>
        <dbReference type="Proteomes" id="UP001415169"/>
    </source>
</evidence>
<evidence type="ECO:0000256" key="2">
    <source>
        <dbReference type="SAM" id="Phobius"/>
    </source>
</evidence>
<sequence length="217" mass="23146">MSDHDAPRPPRPAYGEYATPEEQRAAIKQPAEWQLEGFEAAKAEPDASAPPPVPGAYHPGGVQHQPGPGAPPPYHWPREESRPPQQPARVGFGDRLVTFLLLGFGFYNVLSMVFNAIDGGAAMRQSADLLGGDEGQLMTSLPSWVWVAAAVAYAVVWLIALFASLRAIRAGRVAFWIPLVAGIVATLLAVALIVIALGENPELMHLFPTPGETGSPT</sequence>
<protein>
    <submittedName>
        <fullName evidence="3">Uncharacterized protein</fullName>
    </submittedName>
</protein>
<dbReference type="InterPro" id="IPR046231">
    <property type="entry name" value="DUF6264"/>
</dbReference>
<evidence type="ECO:0000256" key="1">
    <source>
        <dbReference type="SAM" id="MobiDB-lite"/>
    </source>
</evidence>
<feature type="transmembrane region" description="Helical" evidence="2">
    <location>
        <begin position="144"/>
        <end position="163"/>
    </location>
</feature>
<keyword evidence="4" id="KW-1185">Reference proteome</keyword>
<feature type="transmembrane region" description="Helical" evidence="2">
    <location>
        <begin position="96"/>
        <end position="117"/>
    </location>
</feature>
<evidence type="ECO:0000313" key="3">
    <source>
        <dbReference type="EMBL" id="GAA4158683.1"/>
    </source>
</evidence>
<keyword evidence="2" id="KW-0812">Transmembrane</keyword>
<keyword evidence="2" id="KW-0472">Membrane</keyword>
<keyword evidence="2" id="KW-1133">Transmembrane helix</keyword>
<feature type="region of interest" description="Disordered" evidence="1">
    <location>
        <begin position="1"/>
        <end position="87"/>
    </location>
</feature>
<dbReference type="RefSeq" id="WP_344790832.1">
    <property type="nucleotide sequence ID" value="NZ_BAABBV010000001.1"/>
</dbReference>
<accession>A0ABP7ZHY4</accession>
<dbReference type="EMBL" id="BAABBV010000001">
    <property type="protein sequence ID" value="GAA4158683.1"/>
    <property type="molecule type" value="Genomic_DNA"/>
</dbReference>
<organism evidence="3 4">
    <name type="scientific">Gryllotalpicola daejeonensis</name>
    <dbReference type="NCBI Taxonomy" id="993087"/>
    <lineage>
        <taxon>Bacteria</taxon>
        <taxon>Bacillati</taxon>
        <taxon>Actinomycetota</taxon>
        <taxon>Actinomycetes</taxon>
        <taxon>Micrococcales</taxon>
        <taxon>Microbacteriaceae</taxon>
        <taxon>Gryllotalpicola</taxon>
    </lineage>
</organism>
<name>A0ABP7ZHY4_9MICO</name>
<comment type="caution">
    <text evidence="3">The sequence shown here is derived from an EMBL/GenBank/DDBJ whole genome shotgun (WGS) entry which is preliminary data.</text>
</comment>
<dbReference type="Pfam" id="PF19779">
    <property type="entry name" value="DUF6264"/>
    <property type="match status" value="1"/>
</dbReference>
<gene>
    <name evidence="3" type="ORF">GCM10022286_11940</name>
</gene>